<evidence type="ECO:0008006" key="5">
    <source>
        <dbReference type="Google" id="ProtNLM"/>
    </source>
</evidence>
<feature type="region of interest" description="Disordered" evidence="1">
    <location>
        <begin position="56"/>
        <end position="75"/>
    </location>
</feature>
<accession>A0ABQ2Y003</accession>
<dbReference type="Proteomes" id="UP000653343">
    <property type="component" value="Unassembled WGS sequence"/>
</dbReference>
<evidence type="ECO:0000256" key="2">
    <source>
        <dbReference type="SAM" id="SignalP"/>
    </source>
</evidence>
<feature type="compositionally biased region" description="Polar residues" evidence="1">
    <location>
        <begin position="56"/>
        <end position="72"/>
    </location>
</feature>
<reference evidence="4" key="1">
    <citation type="journal article" date="2019" name="Int. J. Syst. Evol. Microbiol.">
        <title>The Global Catalogue of Microorganisms (GCM) 10K type strain sequencing project: providing services to taxonomists for standard genome sequencing and annotation.</title>
        <authorList>
            <consortium name="The Broad Institute Genomics Platform"/>
            <consortium name="The Broad Institute Genome Sequencing Center for Infectious Disease"/>
            <person name="Wu L."/>
            <person name="Ma J."/>
        </authorList>
    </citation>
    <scope>NUCLEOTIDE SEQUENCE [LARGE SCALE GENOMIC DNA]</scope>
    <source>
        <strain evidence="4">KCTC 23917</strain>
    </source>
</reference>
<organism evidence="3 4">
    <name type="scientific">Undibacterium squillarum</name>
    <dbReference type="NCBI Taxonomy" id="1131567"/>
    <lineage>
        <taxon>Bacteria</taxon>
        <taxon>Pseudomonadati</taxon>
        <taxon>Pseudomonadota</taxon>
        <taxon>Betaproteobacteria</taxon>
        <taxon>Burkholderiales</taxon>
        <taxon>Oxalobacteraceae</taxon>
        <taxon>Undibacterium</taxon>
    </lineage>
</organism>
<name>A0ABQ2Y003_9BURK</name>
<keyword evidence="4" id="KW-1185">Reference proteome</keyword>
<sequence>MKSWASLLFTSLSLLLPAASYAGSVCQSLCTSEKKACMREADQDAKAVVDPLIPKTTGSYPAKNPNQLQQTPVLEARQQRDDIYRKSLAENVRQCDVQQGQCLDACSRSADASDKDSDKSIEKYLEKKKLPLQQKEK</sequence>
<protein>
    <recommendedName>
        <fullName evidence="5">PsiF repeat-containing protein</fullName>
    </recommendedName>
</protein>
<proteinExistence type="predicted"/>
<evidence type="ECO:0000313" key="3">
    <source>
        <dbReference type="EMBL" id="GGX47482.1"/>
    </source>
</evidence>
<feature type="chain" id="PRO_5045708883" description="PsiF repeat-containing protein" evidence="2">
    <location>
        <begin position="23"/>
        <end position="137"/>
    </location>
</feature>
<comment type="caution">
    <text evidence="3">The sequence shown here is derived from an EMBL/GenBank/DDBJ whole genome shotgun (WGS) entry which is preliminary data.</text>
</comment>
<keyword evidence="2" id="KW-0732">Signal</keyword>
<evidence type="ECO:0000313" key="4">
    <source>
        <dbReference type="Proteomes" id="UP000653343"/>
    </source>
</evidence>
<dbReference type="RefSeq" id="WP_189357782.1">
    <property type="nucleotide sequence ID" value="NZ_BMYU01000007.1"/>
</dbReference>
<dbReference type="EMBL" id="BMYU01000007">
    <property type="protein sequence ID" value="GGX47482.1"/>
    <property type="molecule type" value="Genomic_DNA"/>
</dbReference>
<feature type="signal peptide" evidence="2">
    <location>
        <begin position="1"/>
        <end position="22"/>
    </location>
</feature>
<gene>
    <name evidence="3" type="ORF">GCM10010946_27450</name>
</gene>
<feature type="region of interest" description="Disordered" evidence="1">
    <location>
        <begin position="106"/>
        <end position="137"/>
    </location>
</feature>
<feature type="compositionally biased region" description="Basic and acidic residues" evidence="1">
    <location>
        <begin position="111"/>
        <end position="137"/>
    </location>
</feature>
<evidence type="ECO:0000256" key="1">
    <source>
        <dbReference type="SAM" id="MobiDB-lite"/>
    </source>
</evidence>